<keyword evidence="1" id="KW-0813">Transport</keyword>
<dbReference type="CDD" id="cd03230">
    <property type="entry name" value="ABC_DR_subfamily_A"/>
    <property type="match status" value="1"/>
</dbReference>
<dbReference type="Proteomes" id="UP001156102">
    <property type="component" value="Unassembled WGS sequence"/>
</dbReference>
<evidence type="ECO:0000259" key="4">
    <source>
        <dbReference type="PROSITE" id="PS50893"/>
    </source>
</evidence>
<dbReference type="PANTHER" id="PTHR42939:SF1">
    <property type="entry name" value="ABC TRANSPORTER ATP-BINDING PROTEIN ALBC-RELATED"/>
    <property type="match status" value="1"/>
</dbReference>
<dbReference type="SMART" id="SM00382">
    <property type="entry name" value="AAA"/>
    <property type="match status" value="1"/>
</dbReference>
<dbReference type="InterPro" id="IPR051782">
    <property type="entry name" value="ABC_Transporter_VariousFunc"/>
</dbReference>
<gene>
    <name evidence="5" type="ORF">NK662_21035</name>
</gene>
<evidence type="ECO:0000256" key="3">
    <source>
        <dbReference type="ARBA" id="ARBA00022840"/>
    </source>
</evidence>
<dbReference type="GO" id="GO:0005524">
    <property type="term" value="F:ATP binding"/>
    <property type="evidence" value="ECO:0007669"/>
    <property type="project" value="UniProtKB-KW"/>
</dbReference>
<protein>
    <submittedName>
        <fullName evidence="5">ABC transporter ATP-binding protein</fullName>
    </submittedName>
</protein>
<keyword evidence="3 5" id="KW-0067">ATP-binding</keyword>
<name>A0AA41XDP5_9BACI</name>
<dbReference type="RefSeq" id="WP_254760935.1">
    <property type="nucleotide sequence ID" value="NZ_JANCLT010000017.1"/>
</dbReference>
<dbReference type="Pfam" id="PF00005">
    <property type="entry name" value="ABC_tran"/>
    <property type="match status" value="1"/>
</dbReference>
<feature type="domain" description="ABC transporter" evidence="4">
    <location>
        <begin position="2"/>
        <end position="221"/>
    </location>
</feature>
<dbReference type="AlphaFoldDB" id="A0AA41XDP5"/>
<dbReference type="InterPro" id="IPR003439">
    <property type="entry name" value="ABC_transporter-like_ATP-bd"/>
</dbReference>
<accession>A0AA41XDP5</accession>
<dbReference type="PROSITE" id="PS50893">
    <property type="entry name" value="ABC_TRANSPORTER_2"/>
    <property type="match status" value="1"/>
</dbReference>
<dbReference type="InterPro" id="IPR027417">
    <property type="entry name" value="P-loop_NTPase"/>
</dbReference>
<evidence type="ECO:0000313" key="6">
    <source>
        <dbReference type="Proteomes" id="UP001156102"/>
    </source>
</evidence>
<evidence type="ECO:0000256" key="1">
    <source>
        <dbReference type="ARBA" id="ARBA00022448"/>
    </source>
</evidence>
<dbReference type="EMBL" id="JANCLT010000017">
    <property type="protein sequence ID" value="MCP8971010.1"/>
    <property type="molecule type" value="Genomic_DNA"/>
</dbReference>
<dbReference type="SUPFAM" id="SSF52540">
    <property type="entry name" value="P-loop containing nucleoside triphosphate hydrolases"/>
    <property type="match status" value="1"/>
</dbReference>
<evidence type="ECO:0000313" key="5">
    <source>
        <dbReference type="EMBL" id="MCP8971010.1"/>
    </source>
</evidence>
<dbReference type="InterPro" id="IPR003593">
    <property type="entry name" value="AAA+_ATPase"/>
</dbReference>
<dbReference type="PROSITE" id="PS00211">
    <property type="entry name" value="ABC_TRANSPORTER_1"/>
    <property type="match status" value="1"/>
</dbReference>
<dbReference type="PANTHER" id="PTHR42939">
    <property type="entry name" value="ABC TRANSPORTER ATP-BINDING PROTEIN ALBC-RELATED"/>
    <property type="match status" value="1"/>
</dbReference>
<keyword evidence="6" id="KW-1185">Reference proteome</keyword>
<sequence length="221" mass="24721">MIEVHGVIQSFGRKSVLQDVSLSVAKGEACALVGRNGAGKSTFIKTILGFLPPSAGIVQIGGEDVYRSKSWKKYVSYLPEKFQLYPQLTGLENLQFFIGSQADQGQLERELQAVGLWEARHERVHTYSKGMLQRLGLALMLCYNTDILILDEPTSGLDPIGRMEVLKILKSLEGKSILLTSHHLEEVRYLCQSIAYLEDTNLQKYEVDDFFRKVATGGMYA</sequence>
<organism evidence="5 6">
    <name type="scientific">Ectobacillus ponti</name>
    <dbReference type="NCBI Taxonomy" id="2961894"/>
    <lineage>
        <taxon>Bacteria</taxon>
        <taxon>Bacillati</taxon>
        <taxon>Bacillota</taxon>
        <taxon>Bacilli</taxon>
        <taxon>Bacillales</taxon>
        <taxon>Bacillaceae</taxon>
        <taxon>Ectobacillus</taxon>
    </lineage>
</organism>
<reference evidence="5" key="1">
    <citation type="submission" date="2022-07" db="EMBL/GenBank/DDBJ databases">
        <authorList>
            <person name="Li W.-J."/>
            <person name="Deng Q.-Q."/>
        </authorList>
    </citation>
    <scope>NUCLEOTIDE SEQUENCE</scope>
    <source>
        <strain evidence="5">SYSU M60031</strain>
    </source>
</reference>
<dbReference type="GO" id="GO:0016887">
    <property type="term" value="F:ATP hydrolysis activity"/>
    <property type="evidence" value="ECO:0007669"/>
    <property type="project" value="InterPro"/>
</dbReference>
<evidence type="ECO:0000256" key="2">
    <source>
        <dbReference type="ARBA" id="ARBA00022741"/>
    </source>
</evidence>
<proteinExistence type="predicted"/>
<keyword evidence="2" id="KW-0547">Nucleotide-binding</keyword>
<comment type="caution">
    <text evidence="5">The sequence shown here is derived from an EMBL/GenBank/DDBJ whole genome shotgun (WGS) entry which is preliminary data.</text>
</comment>
<dbReference type="InterPro" id="IPR017871">
    <property type="entry name" value="ABC_transporter-like_CS"/>
</dbReference>
<dbReference type="Gene3D" id="3.40.50.300">
    <property type="entry name" value="P-loop containing nucleotide triphosphate hydrolases"/>
    <property type="match status" value="1"/>
</dbReference>